<evidence type="ECO:0000313" key="7">
    <source>
        <dbReference type="Proteomes" id="UP000319130"/>
    </source>
</evidence>
<evidence type="ECO:0000259" key="5">
    <source>
        <dbReference type="Pfam" id="PF02662"/>
    </source>
</evidence>
<dbReference type="GO" id="GO:0051536">
    <property type="term" value="F:iron-sulfur cluster binding"/>
    <property type="evidence" value="ECO:0007669"/>
    <property type="project" value="UniProtKB-KW"/>
</dbReference>
<dbReference type="GO" id="GO:0046872">
    <property type="term" value="F:metal ion binding"/>
    <property type="evidence" value="ECO:0007669"/>
    <property type="project" value="UniProtKB-KW"/>
</dbReference>
<keyword evidence="1" id="KW-0479">Metal-binding</keyword>
<evidence type="ECO:0000256" key="3">
    <source>
        <dbReference type="ARBA" id="ARBA00023004"/>
    </source>
</evidence>
<sequence length="162" mass="18129">MKDTTSTEERGSEPGTPKEKAKIAAFLCRWCSYAGADLAGGSRRKYPPNIRIIRTPCSARINPLFVWKCLEEGLDGVLVSGCHPGECHYTEGNYHTRRTFAVFRKLLEYIGIEPERFHMSWVSAAEGDKWAEVVKEVAKTVESVGPNRYFPKGNENDGRGTS</sequence>
<dbReference type="AlphaFoldDB" id="A0A523W7V2"/>
<name>A0A523W7V2_UNCAE</name>
<keyword evidence="2" id="KW-0560">Oxidoreductase</keyword>
<keyword evidence="3" id="KW-0408">Iron</keyword>
<keyword evidence="4" id="KW-0411">Iron-sulfur</keyword>
<evidence type="ECO:0000256" key="1">
    <source>
        <dbReference type="ARBA" id="ARBA00022723"/>
    </source>
</evidence>
<protein>
    <submittedName>
        <fullName evidence="6">Hydrogenase iron-sulfur subunit</fullName>
    </submittedName>
</protein>
<accession>A0A523W7V2</accession>
<gene>
    <name evidence="6" type="ORF">E3J48_03085</name>
</gene>
<feature type="domain" description="F420-non-reducing hydrogenase iron-sulfur subunit D" evidence="5">
    <location>
        <begin position="23"/>
        <end position="145"/>
    </location>
</feature>
<organism evidence="6 7">
    <name type="scientific">Aerophobetes bacterium</name>
    <dbReference type="NCBI Taxonomy" id="2030807"/>
    <lineage>
        <taxon>Bacteria</taxon>
        <taxon>Candidatus Aerophobota</taxon>
    </lineage>
</organism>
<dbReference type="EMBL" id="SOIZ01000129">
    <property type="protein sequence ID" value="TET63082.1"/>
    <property type="molecule type" value="Genomic_DNA"/>
</dbReference>
<evidence type="ECO:0000256" key="2">
    <source>
        <dbReference type="ARBA" id="ARBA00023002"/>
    </source>
</evidence>
<dbReference type="GO" id="GO:0016491">
    <property type="term" value="F:oxidoreductase activity"/>
    <property type="evidence" value="ECO:0007669"/>
    <property type="project" value="UniProtKB-KW"/>
</dbReference>
<reference evidence="6 7" key="1">
    <citation type="submission" date="2019-03" db="EMBL/GenBank/DDBJ databases">
        <title>Metabolic potential of uncultured bacteria and archaea associated with petroleum seepage in deep-sea sediments.</title>
        <authorList>
            <person name="Dong X."/>
            <person name="Hubert C."/>
        </authorList>
    </citation>
    <scope>NUCLEOTIDE SEQUENCE [LARGE SCALE GENOMIC DNA]</scope>
    <source>
        <strain evidence="6">E29_bin52</strain>
    </source>
</reference>
<proteinExistence type="predicted"/>
<dbReference type="InterPro" id="IPR003813">
    <property type="entry name" value="MvhD/FlpD"/>
</dbReference>
<evidence type="ECO:0000313" key="6">
    <source>
        <dbReference type="EMBL" id="TET63082.1"/>
    </source>
</evidence>
<comment type="caution">
    <text evidence="6">The sequence shown here is derived from an EMBL/GenBank/DDBJ whole genome shotgun (WGS) entry which is preliminary data.</text>
</comment>
<dbReference type="Pfam" id="PF02662">
    <property type="entry name" value="FlpD"/>
    <property type="match status" value="1"/>
</dbReference>
<evidence type="ECO:0000256" key="4">
    <source>
        <dbReference type="ARBA" id="ARBA00023014"/>
    </source>
</evidence>
<dbReference type="Proteomes" id="UP000319130">
    <property type="component" value="Unassembled WGS sequence"/>
</dbReference>